<dbReference type="EMBL" id="NXIF01000023">
    <property type="protein sequence ID" value="PKI81076.1"/>
    <property type="molecule type" value="Genomic_DNA"/>
</dbReference>
<reference evidence="2 3" key="1">
    <citation type="submission" date="2017-09" db="EMBL/GenBank/DDBJ databases">
        <title>Genomics of the genus Arcobacter.</title>
        <authorList>
            <person name="Perez-Cataluna A."/>
            <person name="Figueras M.J."/>
            <person name="Salas-Masso N."/>
        </authorList>
    </citation>
    <scope>NUCLEOTIDE SEQUENCE [LARGE SCALE GENOMIC DNA]</scope>
    <source>
        <strain evidence="2 3">DSM 18005</strain>
    </source>
</reference>
<comment type="caution">
    <text evidence="2">The sequence shown here is derived from an EMBL/GenBank/DDBJ whole genome shotgun (WGS) entry which is preliminary data.</text>
</comment>
<accession>A0A2N1J3F2</accession>
<protein>
    <submittedName>
        <fullName evidence="2">FeS assembly SUF system protein</fullName>
    </submittedName>
</protein>
<evidence type="ECO:0000313" key="2">
    <source>
        <dbReference type="EMBL" id="PKI81076.1"/>
    </source>
</evidence>
<dbReference type="PANTHER" id="PTHR42831">
    <property type="entry name" value="FE-S PROTEIN MATURATION AUXILIARY FACTOR YITW"/>
    <property type="match status" value="1"/>
</dbReference>
<dbReference type="Pfam" id="PF01883">
    <property type="entry name" value="FeS_assembly_P"/>
    <property type="match status" value="1"/>
</dbReference>
<dbReference type="KEGG" id="ahs:AHALO_0743"/>
<sequence length="116" mass="13373">MSNFTKEQLEDVEKKIIFNLKQVYDPEIPVNIYDLGLIYKIEIEEKEPYLHATITMTLTSPACPVADSLLDQVKYVTQAVDLVDEAYVHLVFDPPWDKDMISEEGKDYLMMNGTLI</sequence>
<gene>
    <name evidence="2" type="ORF">CP960_05825</name>
</gene>
<dbReference type="RefSeq" id="WP_101184476.1">
    <property type="nucleotide sequence ID" value="NZ_CP031218.1"/>
</dbReference>
<dbReference type="Gene3D" id="3.30.300.130">
    <property type="entry name" value="Fe-S cluster assembly (FSCA)"/>
    <property type="match status" value="1"/>
</dbReference>
<dbReference type="Proteomes" id="UP000233248">
    <property type="component" value="Unassembled WGS sequence"/>
</dbReference>
<dbReference type="InterPro" id="IPR034904">
    <property type="entry name" value="FSCA_dom_sf"/>
</dbReference>
<feature type="domain" description="MIP18 family-like" evidence="1">
    <location>
        <begin position="16"/>
        <end position="85"/>
    </location>
</feature>
<organism evidence="2 3">
    <name type="scientific">Malaciobacter halophilus</name>
    <dbReference type="NCBI Taxonomy" id="197482"/>
    <lineage>
        <taxon>Bacteria</taxon>
        <taxon>Pseudomonadati</taxon>
        <taxon>Campylobacterota</taxon>
        <taxon>Epsilonproteobacteria</taxon>
        <taxon>Campylobacterales</taxon>
        <taxon>Arcobacteraceae</taxon>
        <taxon>Malaciobacter</taxon>
    </lineage>
</organism>
<evidence type="ECO:0000313" key="3">
    <source>
        <dbReference type="Proteomes" id="UP000233248"/>
    </source>
</evidence>
<dbReference type="InterPro" id="IPR002744">
    <property type="entry name" value="MIP18-like"/>
</dbReference>
<dbReference type="PANTHER" id="PTHR42831:SF1">
    <property type="entry name" value="FE-S PROTEIN MATURATION AUXILIARY FACTOR YITW"/>
    <property type="match status" value="1"/>
</dbReference>
<evidence type="ECO:0000259" key="1">
    <source>
        <dbReference type="Pfam" id="PF01883"/>
    </source>
</evidence>
<name>A0A2N1J3F2_9BACT</name>
<dbReference type="AlphaFoldDB" id="A0A2N1J3F2"/>
<dbReference type="InterPro" id="IPR052339">
    <property type="entry name" value="Fe-S_Maturation_MIP18"/>
</dbReference>
<dbReference type="SUPFAM" id="SSF117916">
    <property type="entry name" value="Fe-S cluster assembly (FSCA) domain-like"/>
    <property type="match status" value="1"/>
</dbReference>
<proteinExistence type="predicted"/>
<keyword evidence="3" id="KW-1185">Reference proteome</keyword>
<dbReference type="OrthoDB" id="9805360at2"/>